<dbReference type="Proteomes" id="UP000228762">
    <property type="component" value="Unassembled WGS sequence"/>
</dbReference>
<protein>
    <submittedName>
        <fullName evidence="1">Uncharacterized protein</fullName>
    </submittedName>
</protein>
<dbReference type="EMBL" id="PFEV01000208">
    <property type="protein sequence ID" value="PIV70598.1"/>
    <property type="molecule type" value="Genomic_DNA"/>
</dbReference>
<dbReference type="AlphaFoldDB" id="A0A2M7EJ46"/>
<comment type="caution">
    <text evidence="1">The sequence shown here is derived from an EMBL/GenBank/DDBJ whole genome shotgun (WGS) entry which is preliminary data.</text>
</comment>
<sequence>MGEKSVGQSHTHFERAKMASFFTYDFLPSALAKIIHYQDHIQHSVVHTKKEIEPARRVVIPKKSILNPFETNTVLMSAGINP</sequence>
<accession>A0A2M7EJ46</accession>
<reference evidence="2" key="1">
    <citation type="submission" date="2017-09" db="EMBL/GenBank/DDBJ databases">
        <title>Depth-based differentiation of microbial function through sediment-hosted aquifers and enrichment of novel symbionts in the deep terrestrial subsurface.</title>
        <authorList>
            <person name="Probst A.J."/>
            <person name="Ladd B."/>
            <person name="Jarett J.K."/>
            <person name="Geller-Mcgrath D.E."/>
            <person name="Sieber C.M.K."/>
            <person name="Emerson J.B."/>
            <person name="Anantharaman K."/>
            <person name="Thomas B.C."/>
            <person name="Malmstrom R."/>
            <person name="Stieglmeier M."/>
            <person name="Klingl A."/>
            <person name="Woyke T."/>
            <person name="Ryan C.M."/>
            <person name="Banfield J.F."/>
        </authorList>
    </citation>
    <scope>NUCLEOTIDE SEQUENCE [LARGE SCALE GENOMIC DNA]</scope>
</reference>
<organism evidence="1 2">
    <name type="scientific">Candidatus Roizmanbacteria bacterium CG17_big_fil_post_rev_8_21_14_2_50_39_7</name>
    <dbReference type="NCBI Taxonomy" id="1974858"/>
    <lineage>
        <taxon>Bacteria</taxon>
        <taxon>Candidatus Roizmaniibacteriota</taxon>
    </lineage>
</organism>
<name>A0A2M7EJ46_9BACT</name>
<gene>
    <name evidence="1" type="ORF">COW57_04455</name>
</gene>
<proteinExistence type="predicted"/>
<evidence type="ECO:0000313" key="2">
    <source>
        <dbReference type="Proteomes" id="UP000228762"/>
    </source>
</evidence>
<feature type="non-terminal residue" evidence="1">
    <location>
        <position position="82"/>
    </location>
</feature>
<evidence type="ECO:0000313" key="1">
    <source>
        <dbReference type="EMBL" id="PIV70598.1"/>
    </source>
</evidence>